<dbReference type="EC" id="1.-.-.-" evidence="12"/>
<dbReference type="EMBL" id="CP024978">
    <property type="protein sequence ID" value="ATZ33980.1"/>
    <property type="molecule type" value="Genomic_DNA"/>
</dbReference>
<evidence type="ECO:0000256" key="3">
    <source>
        <dbReference type="ARBA" id="ARBA00022692"/>
    </source>
</evidence>
<organism evidence="11 13">
    <name type="scientific">Escherichia coli</name>
    <dbReference type="NCBI Taxonomy" id="562"/>
    <lineage>
        <taxon>Bacteria</taxon>
        <taxon>Pseudomonadati</taxon>
        <taxon>Pseudomonadota</taxon>
        <taxon>Gammaproteobacteria</taxon>
        <taxon>Enterobacterales</taxon>
        <taxon>Enterobacteriaceae</taxon>
        <taxon>Escherichia</taxon>
    </lineage>
</organism>
<sequence>MDALQLLTWSLILYLFASLASLFLIGLDRLAIKLSGITSLVGGVIGIISGITQLHAGVTLVARFATPFEFADLTLRMDSLSAFMVLVISLLVVVCSLYSLTYMREYEGKGAAAMGFFMNLFIASMVALLVMDNAFWFIVLFEMMSLSSWFLVIARQDKTSINAGMLYFFIAHAGSVLIMIAFLLMGRESGSLDFASFARFHFLRGWRRRCFCWPFSVLARKPG</sequence>
<keyword evidence="5 12" id="KW-0560">Oxidoreductase</keyword>
<evidence type="ECO:0000256" key="2">
    <source>
        <dbReference type="ARBA" id="ARBA00022475"/>
    </source>
</evidence>
<dbReference type="Pfam" id="PF00662">
    <property type="entry name" value="Proton_antipo_N"/>
    <property type="match status" value="1"/>
</dbReference>
<dbReference type="AlphaFoldDB" id="A0A2H4TWT6"/>
<keyword evidence="2" id="KW-1003">Cell membrane</keyword>
<keyword evidence="4 8" id="KW-1133">Transmembrane helix</keyword>
<name>A0A2H4TWT6_ECOLX</name>
<proteinExistence type="predicted"/>
<dbReference type="EMBL" id="UGBT01000002">
    <property type="protein sequence ID" value="STH69315.1"/>
    <property type="molecule type" value="Genomic_DNA"/>
</dbReference>
<evidence type="ECO:0000256" key="8">
    <source>
        <dbReference type="SAM" id="Phobius"/>
    </source>
</evidence>
<protein>
    <submittedName>
        <fullName evidence="12">Hydrogenase 4 subunit B</fullName>
        <ecNumber evidence="12">1.-.-.-</ecNumber>
    </submittedName>
    <submittedName>
        <fullName evidence="11">Hydrogenase-4 component B</fullName>
    </submittedName>
</protein>
<comment type="subcellular location">
    <subcellularLocation>
        <location evidence="1">Cell membrane</location>
        <topology evidence="1">Multi-pass membrane protein</topology>
    </subcellularLocation>
    <subcellularLocation>
        <location evidence="7">Membrane</location>
        <topology evidence="7">Multi-pass membrane protein</topology>
    </subcellularLocation>
</comment>
<evidence type="ECO:0000256" key="4">
    <source>
        <dbReference type="ARBA" id="ARBA00022989"/>
    </source>
</evidence>
<feature type="transmembrane region" description="Helical" evidence="8">
    <location>
        <begin position="110"/>
        <end position="129"/>
    </location>
</feature>
<dbReference type="PANTHER" id="PTHR42682">
    <property type="entry name" value="HYDROGENASE-4 COMPONENT F"/>
    <property type="match status" value="1"/>
</dbReference>
<evidence type="ECO:0000256" key="6">
    <source>
        <dbReference type="ARBA" id="ARBA00023136"/>
    </source>
</evidence>
<gene>
    <name evidence="11" type="primary">hyfB</name>
    <name evidence="12" type="synonym">hyfB_1</name>
    <name evidence="11" type="ORF">CV83915_03696</name>
    <name evidence="12" type="ORF">NCTC11341_00821</name>
</gene>
<evidence type="ECO:0000259" key="9">
    <source>
        <dbReference type="Pfam" id="PF00361"/>
    </source>
</evidence>
<dbReference type="InterPro" id="IPR001750">
    <property type="entry name" value="ND/Mrp_TM"/>
</dbReference>
<dbReference type="PANTHER" id="PTHR42682:SF3">
    <property type="entry name" value="FORMATE HYDROGENLYASE SUBUNIT 3-RELATED"/>
    <property type="match status" value="1"/>
</dbReference>
<feature type="domain" description="NADH:quinone oxidoreductase/Mrp antiporter transmembrane" evidence="9">
    <location>
        <begin position="136"/>
        <end position="205"/>
    </location>
</feature>
<evidence type="ECO:0000256" key="7">
    <source>
        <dbReference type="RuleBase" id="RU000320"/>
    </source>
</evidence>
<dbReference type="Proteomes" id="UP000254428">
    <property type="component" value="Unassembled WGS sequence"/>
</dbReference>
<feature type="transmembrane region" description="Helical" evidence="8">
    <location>
        <begin position="135"/>
        <end position="154"/>
    </location>
</feature>
<feature type="transmembrane region" description="Helical" evidence="8">
    <location>
        <begin position="166"/>
        <end position="185"/>
    </location>
</feature>
<feature type="transmembrane region" description="Helical" evidence="8">
    <location>
        <begin position="6"/>
        <end position="27"/>
    </location>
</feature>
<evidence type="ECO:0000313" key="11">
    <source>
        <dbReference type="EMBL" id="ATZ33980.1"/>
    </source>
</evidence>
<evidence type="ECO:0000256" key="5">
    <source>
        <dbReference type="ARBA" id="ARBA00023002"/>
    </source>
</evidence>
<dbReference type="GO" id="GO:0016491">
    <property type="term" value="F:oxidoreductase activity"/>
    <property type="evidence" value="ECO:0007669"/>
    <property type="project" value="UniProtKB-KW"/>
</dbReference>
<feature type="transmembrane region" description="Helical" evidence="8">
    <location>
        <begin position="82"/>
        <end position="103"/>
    </location>
</feature>
<keyword evidence="3 7" id="KW-0812">Transmembrane</keyword>
<evidence type="ECO:0000313" key="13">
    <source>
        <dbReference type="Proteomes" id="UP000236551"/>
    </source>
</evidence>
<feature type="transmembrane region" description="Helical" evidence="8">
    <location>
        <begin position="39"/>
        <end position="62"/>
    </location>
</feature>
<dbReference type="GO" id="GO:0005886">
    <property type="term" value="C:plasma membrane"/>
    <property type="evidence" value="ECO:0007669"/>
    <property type="project" value="UniProtKB-SubCell"/>
</dbReference>
<evidence type="ECO:0000313" key="12">
    <source>
        <dbReference type="EMBL" id="STH69315.1"/>
    </source>
</evidence>
<feature type="domain" description="NADH-Ubiquinone oxidoreductase (complex I) chain 5 N-terminal" evidence="10">
    <location>
        <begin position="72"/>
        <end position="108"/>
    </location>
</feature>
<keyword evidence="6 8" id="KW-0472">Membrane</keyword>
<dbReference type="Proteomes" id="UP000236551">
    <property type="component" value="Chromosome"/>
</dbReference>
<evidence type="ECO:0000259" key="10">
    <source>
        <dbReference type="Pfam" id="PF00662"/>
    </source>
</evidence>
<dbReference type="Pfam" id="PF00361">
    <property type="entry name" value="Proton_antipo_M"/>
    <property type="match status" value="1"/>
</dbReference>
<evidence type="ECO:0000256" key="1">
    <source>
        <dbReference type="ARBA" id="ARBA00004651"/>
    </source>
</evidence>
<accession>A0A2H4TWT6</accession>
<dbReference type="InterPro" id="IPR052175">
    <property type="entry name" value="ComplexI-like_HydComp"/>
</dbReference>
<dbReference type="InterPro" id="IPR001516">
    <property type="entry name" value="Proton_antipo_N"/>
</dbReference>
<evidence type="ECO:0000313" key="14">
    <source>
        <dbReference type="Proteomes" id="UP000254428"/>
    </source>
</evidence>
<reference evidence="11 13" key="1">
    <citation type="submission" date="2017-11" db="EMBL/GenBank/DDBJ databases">
        <title>Escherichia coli CV839-15 Genome sequencing and assembly.</title>
        <authorList>
            <person name="Li Z."/>
            <person name="Song N."/>
            <person name="Li W."/>
            <person name="Philip H.R."/>
            <person name="Bu Z."/>
            <person name="Siguo L."/>
        </authorList>
    </citation>
    <scope>NUCLEOTIDE SEQUENCE [LARGE SCALE GENOMIC DNA]</scope>
    <source>
        <strain evidence="11 13">CV839-15</strain>
    </source>
</reference>
<reference evidence="12 14" key="2">
    <citation type="submission" date="2018-06" db="EMBL/GenBank/DDBJ databases">
        <authorList>
            <consortium name="Pathogen Informatics"/>
            <person name="Doyle S."/>
        </authorList>
    </citation>
    <scope>NUCLEOTIDE SEQUENCE [LARGE SCALE GENOMIC DNA]</scope>
    <source>
        <strain evidence="12 14">NCTC11341</strain>
    </source>
</reference>